<organism evidence="1 2">
    <name type="scientific">Alicyclobacillus ferrooxydans</name>
    <dbReference type="NCBI Taxonomy" id="471514"/>
    <lineage>
        <taxon>Bacteria</taxon>
        <taxon>Bacillati</taxon>
        <taxon>Bacillota</taxon>
        <taxon>Bacilli</taxon>
        <taxon>Bacillales</taxon>
        <taxon>Alicyclobacillaceae</taxon>
        <taxon>Alicyclobacillus</taxon>
    </lineage>
</organism>
<dbReference type="PATRIC" id="fig|471514.4.peg.1020"/>
<accession>A0A0P9ET92</accession>
<proteinExistence type="predicted"/>
<dbReference type="GO" id="GO:0043937">
    <property type="term" value="P:regulation of sporulation"/>
    <property type="evidence" value="ECO:0007669"/>
    <property type="project" value="InterPro"/>
</dbReference>
<protein>
    <submittedName>
        <fullName evidence="1">Uncharacterized protein</fullName>
    </submittedName>
</protein>
<evidence type="ECO:0000313" key="1">
    <source>
        <dbReference type="EMBL" id="KPV41983.1"/>
    </source>
</evidence>
<sequence length="101" mass="10950">MASIVEIPEYLRSKMIQVAEDVQSLTHPDVIAVSQQLDRYILQAQRVMANPELVRGGTGQSTWTVTAGDAMGAAASVNKSSFLNRSWESGLISGLYPSPKQ</sequence>
<dbReference type="OrthoDB" id="2376932at2"/>
<dbReference type="InterPro" id="IPR036638">
    <property type="entry name" value="HLH_DNA-bd_sf"/>
</dbReference>
<dbReference type="Pfam" id="PF09388">
    <property type="entry name" value="SpoOE-like"/>
    <property type="match status" value="1"/>
</dbReference>
<dbReference type="AlphaFoldDB" id="A0A0P9ET92"/>
<gene>
    <name evidence="1" type="ORF">AN477_19610</name>
</gene>
<name>A0A0P9ET92_9BACL</name>
<keyword evidence="2" id="KW-1185">Reference proteome</keyword>
<dbReference type="Proteomes" id="UP000050482">
    <property type="component" value="Unassembled WGS sequence"/>
</dbReference>
<dbReference type="GO" id="GO:0046983">
    <property type="term" value="F:protein dimerization activity"/>
    <property type="evidence" value="ECO:0007669"/>
    <property type="project" value="InterPro"/>
</dbReference>
<comment type="caution">
    <text evidence="1">The sequence shown here is derived from an EMBL/GenBank/DDBJ whole genome shotgun (WGS) entry which is preliminary data.</text>
</comment>
<reference evidence="1 2" key="1">
    <citation type="submission" date="2015-09" db="EMBL/GenBank/DDBJ databases">
        <title>Draft genome sequence of Alicyclobacillus ferrooxydans DSM 22381.</title>
        <authorList>
            <person name="Hemp J."/>
        </authorList>
    </citation>
    <scope>NUCLEOTIDE SEQUENCE [LARGE SCALE GENOMIC DNA]</scope>
    <source>
        <strain evidence="1 2">TC-34</strain>
    </source>
</reference>
<dbReference type="SUPFAM" id="SSF140500">
    <property type="entry name" value="BAS1536-like"/>
    <property type="match status" value="1"/>
</dbReference>
<evidence type="ECO:0000313" key="2">
    <source>
        <dbReference type="Proteomes" id="UP000050482"/>
    </source>
</evidence>
<dbReference type="EMBL" id="LJCO01000085">
    <property type="protein sequence ID" value="KPV41983.1"/>
    <property type="molecule type" value="Genomic_DNA"/>
</dbReference>
<dbReference type="RefSeq" id="WP_054970885.1">
    <property type="nucleotide sequence ID" value="NZ_LJCO01000085.1"/>
</dbReference>
<dbReference type="InterPro" id="IPR037208">
    <property type="entry name" value="Spo0E-like_sf"/>
</dbReference>
<dbReference type="Gene3D" id="4.10.280.10">
    <property type="entry name" value="Helix-loop-helix DNA-binding domain"/>
    <property type="match status" value="1"/>
</dbReference>
<dbReference type="InterPro" id="IPR018540">
    <property type="entry name" value="Spo0E-like"/>
</dbReference>